<dbReference type="EMBL" id="VCQU01000001">
    <property type="protein sequence ID" value="NMN94279.1"/>
    <property type="molecule type" value="Genomic_DNA"/>
</dbReference>
<dbReference type="InterPro" id="IPR052336">
    <property type="entry name" value="MlaD_Phospholipid_Transporter"/>
</dbReference>
<reference evidence="3 4" key="2">
    <citation type="submission" date="2020-06" db="EMBL/GenBank/DDBJ databases">
        <title>Antribacter stalactiti gen. nov., sp. nov., a new member of the family Nacardiaceae isolated from a cave.</title>
        <authorList>
            <person name="Kim I.S."/>
        </authorList>
    </citation>
    <scope>NUCLEOTIDE SEQUENCE [LARGE SCALE GENOMIC DNA]</scope>
    <source>
        <strain evidence="3 4">YC2-7</strain>
    </source>
</reference>
<sequence length="335" mass="35521">MKPIIGVLLRLAVFTAAMLVLLTVTVAAVRRPVTGDTSTFTAIFTDANGLKTNDDVRMFGVQVGKVESVSLRDNQAQVRLTVQRAHPIYAATTFAIRYQTLAGQRYVDIRQPEKPAGELRSGDTIGTDRTIPSFDITTLFNGLEPVLAEFSPSALNRFTESMLAIIDGDSSGVGPALDEISKLSTYVTDRQSVISTLVHNLDEISQQLTGRSAQAITLLSGVTNVFSSLAQKVEGLIDFAVTAPPVFEPIDSIAATLGLTPGTNSDFDNAVRAAFPDPDTAIEVLGRLPGLLQSLNALLPIAVSGLDLNCANGAAVVPSSLQILLAGQRVAICNR</sequence>
<protein>
    <submittedName>
        <fullName evidence="3">MCE family protein</fullName>
    </submittedName>
</protein>
<dbReference type="InterPro" id="IPR003399">
    <property type="entry name" value="Mce/MlaD"/>
</dbReference>
<dbReference type="NCBIfam" id="TIGR00996">
    <property type="entry name" value="Mtu_fam_mce"/>
    <property type="match status" value="1"/>
</dbReference>
<dbReference type="PANTHER" id="PTHR33371">
    <property type="entry name" value="INTERMEMBRANE PHOSPHOLIPID TRANSPORT SYSTEM BINDING PROTEIN MLAD-RELATED"/>
    <property type="match status" value="1"/>
</dbReference>
<dbReference type="RefSeq" id="WP_169584949.1">
    <property type="nucleotide sequence ID" value="NZ_VCQU01000001.1"/>
</dbReference>
<dbReference type="GO" id="GO:0051701">
    <property type="term" value="P:biological process involved in interaction with host"/>
    <property type="evidence" value="ECO:0007669"/>
    <property type="project" value="TreeGrafter"/>
</dbReference>
<dbReference type="GO" id="GO:0005576">
    <property type="term" value="C:extracellular region"/>
    <property type="evidence" value="ECO:0007669"/>
    <property type="project" value="TreeGrafter"/>
</dbReference>
<feature type="domain" description="Mce/MlaD" evidence="1">
    <location>
        <begin position="37"/>
        <end position="111"/>
    </location>
</feature>
<dbReference type="Proteomes" id="UP000535543">
    <property type="component" value="Unassembled WGS sequence"/>
</dbReference>
<dbReference type="AlphaFoldDB" id="A0A848K7D1"/>
<comment type="caution">
    <text evidence="3">The sequence shown here is derived from an EMBL/GenBank/DDBJ whole genome shotgun (WGS) entry which is preliminary data.</text>
</comment>
<name>A0A848K7D1_9NOCA</name>
<evidence type="ECO:0000259" key="1">
    <source>
        <dbReference type="Pfam" id="PF02470"/>
    </source>
</evidence>
<dbReference type="Pfam" id="PF11887">
    <property type="entry name" value="Mce4_CUP1"/>
    <property type="match status" value="1"/>
</dbReference>
<reference evidence="3 4" key="1">
    <citation type="submission" date="2019-05" db="EMBL/GenBank/DDBJ databases">
        <authorList>
            <person name="Lee S.D."/>
        </authorList>
    </citation>
    <scope>NUCLEOTIDE SEQUENCE [LARGE SCALE GENOMIC DNA]</scope>
    <source>
        <strain evidence="3 4">YC2-7</strain>
    </source>
</reference>
<organism evidence="3 4">
    <name type="scientific">Antrihabitans stalactiti</name>
    <dbReference type="NCBI Taxonomy" id="2584121"/>
    <lineage>
        <taxon>Bacteria</taxon>
        <taxon>Bacillati</taxon>
        <taxon>Actinomycetota</taxon>
        <taxon>Actinomycetes</taxon>
        <taxon>Mycobacteriales</taxon>
        <taxon>Nocardiaceae</taxon>
        <taxon>Antrihabitans</taxon>
    </lineage>
</organism>
<evidence type="ECO:0000313" key="4">
    <source>
        <dbReference type="Proteomes" id="UP000535543"/>
    </source>
</evidence>
<proteinExistence type="predicted"/>
<evidence type="ECO:0000259" key="2">
    <source>
        <dbReference type="Pfam" id="PF11887"/>
    </source>
</evidence>
<dbReference type="InterPro" id="IPR024516">
    <property type="entry name" value="Mce_C"/>
</dbReference>
<evidence type="ECO:0000313" key="3">
    <source>
        <dbReference type="EMBL" id="NMN94279.1"/>
    </source>
</evidence>
<dbReference type="InterPro" id="IPR005693">
    <property type="entry name" value="Mce"/>
</dbReference>
<accession>A0A848K7D1</accession>
<feature type="domain" description="Mammalian cell entry C-terminal" evidence="2">
    <location>
        <begin position="118"/>
        <end position="234"/>
    </location>
</feature>
<keyword evidence="4" id="KW-1185">Reference proteome</keyword>
<gene>
    <name evidence="3" type="ORF">FGL95_04405</name>
</gene>
<dbReference type="Pfam" id="PF02470">
    <property type="entry name" value="MlaD"/>
    <property type="match status" value="1"/>
</dbReference>
<dbReference type="PANTHER" id="PTHR33371:SF17">
    <property type="entry name" value="MCE-FAMILY PROTEIN MCE1B"/>
    <property type="match status" value="1"/>
</dbReference>